<dbReference type="EMBL" id="CAVLEF010000280">
    <property type="protein sequence ID" value="CAK1555296.1"/>
    <property type="molecule type" value="Genomic_DNA"/>
</dbReference>
<sequence length="81" mass="8964">MRVRGSSFVTIAAPLSLILFRVGQAFISTLTDGLMDMGTITASSIHKLKVIPFTVNNEMADQRFDLDSIIQANRVVWPILL</sequence>
<comment type="caution">
    <text evidence="2">The sequence shown here is derived from an EMBL/GenBank/DDBJ whole genome shotgun (WGS) entry which is preliminary data.</text>
</comment>
<feature type="signal peptide" evidence="1">
    <location>
        <begin position="1"/>
        <end position="25"/>
    </location>
</feature>
<dbReference type="AlphaFoldDB" id="A0AAV1K4E1"/>
<name>A0AAV1K4E1_9NEOP</name>
<reference evidence="2 3" key="1">
    <citation type="submission" date="2023-11" db="EMBL/GenBank/DDBJ databases">
        <authorList>
            <person name="Okamura Y."/>
        </authorList>
    </citation>
    <scope>NUCLEOTIDE SEQUENCE [LARGE SCALE GENOMIC DNA]</scope>
</reference>
<feature type="chain" id="PRO_5043359573" evidence="1">
    <location>
        <begin position="26"/>
        <end position="81"/>
    </location>
</feature>
<keyword evidence="1" id="KW-0732">Signal</keyword>
<organism evidence="2 3">
    <name type="scientific">Leptosia nina</name>
    <dbReference type="NCBI Taxonomy" id="320188"/>
    <lineage>
        <taxon>Eukaryota</taxon>
        <taxon>Metazoa</taxon>
        <taxon>Ecdysozoa</taxon>
        <taxon>Arthropoda</taxon>
        <taxon>Hexapoda</taxon>
        <taxon>Insecta</taxon>
        <taxon>Pterygota</taxon>
        <taxon>Neoptera</taxon>
        <taxon>Endopterygota</taxon>
        <taxon>Lepidoptera</taxon>
        <taxon>Glossata</taxon>
        <taxon>Ditrysia</taxon>
        <taxon>Papilionoidea</taxon>
        <taxon>Pieridae</taxon>
        <taxon>Pierinae</taxon>
        <taxon>Leptosia</taxon>
    </lineage>
</organism>
<keyword evidence="3" id="KW-1185">Reference proteome</keyword>
<evidence type="ECO:0000256" key="1">
    <source>
        <dbReference type="SAM" id="SignalP"/>
    </source>
</evidence>
<gene>
    <name evidence="2" type="ORF">LNINA_LOCUS14124</name>
</gene>
<dbReference type="Proteomes" id="UP001497472">
    <property type="component" value="Unassembled WGS sequence"/>
</dbReference>
<evidence type="ECO:0000313" key="2">
    <source>
        <dbReference type="EMBL" id="CAK1555296.1"/>
    </source>
</evidence>
<accession>A0AAV1K4E1</accession>
<evidence type="ECO:0000313" key="3">
    <source>
        <dbReference type="Proteomes" id="UP001497472"/>
    </source>
</evidence>
<protein>
    <submittedName>
        <fullName evidence="2">Uncharacterized protein</fullName>
    </submittedName>
</protein>
<proteinExistence type="predicted"/>